<evidence type="ECO:0000256" key="2">
    <source>
        <dbReference type="ARBA" id="ARBA00012925"/>
    </source>
</evidence>
<dbReference type="PROSITE" id="PS00162">
    <property type="entry name" value="ALPHA_CA_1"/>
    <property type="match status" value="1"/>
</dbReference>
<dbReference type="SMART" id="SM01057">
    <property type="entry name" value="Carb_anhydrase"/>
    <property type="match status" value="1"/>
</dbReference>
<organism evidence="8 9">
    <name type="scientific">Cinchona calisaya</name>
    <dbReference type="NCBI Taxonomy" id="153742"/>
    <lineage>
        <taxon>Eukaryota</taxon>
        <taxon>Viridiplantae</taxon>
        <taxon>Streptophyta</taxon>
        <taxon>Embryophyta</taxon>
        <taxon>Tracheophyta</taxon>
        <taxon>Spermatophyta</taxon>
        <taxon>Magnoliopsida</taxon>
        <taxon>eudicotyledons</taxon>
        <taxon>Gunneridae</taxon>
        <taxon>Pentapetalae</taxon>
        <taxon>asterids</taxon>
        <taxon>lamiids</taxon>
        <taxon>Gentianales</taxon>
        <taxon>Rubiaceae</taxon>
        <taxon>Cinchonoideae</taxon>
        <taxon>Cinchoneae</taxon>
        <taxon>Cinchona</taxon>
    </lineage>
</organism>
<feature type="signal peptide" evidence="6">
    <location>
        <begin position="1"/>
        <end position="32"/>
    </location>
</feature>
<comment type="similarity">
    <text evidence="6">Belongs to the alpha-carbonic anhydrase family.</text>
</comment>
<comment type="caution">
    <text evidence="8">The sequence shown here is derived from an EMBL/GenBank/DDBJ whole genome shotgun (WGS) entry which is preliminary data.</text>
</comment>
<dbReference type="EMBL" id="JBJUIK010000003">
    <property type="protein sequence ID" value="KAL3531993.1"/>
    <property type="molecule type" value="Genomic_DNA"/>
</dbReference>
<comment type="catalytic activity">
    <reaction evidence="6">
        <text>hydrogencarbonate + H(+) = CO2 + H2O</text>
        <dbReference type="Rhea" id="RHEA:10748"/>
        <dbReference type="ChEBI" id="CHEBI:15377"/>
        <dbReference type="ChEBI" id="CHEBI:15378"/>
        <dbReference type="ChEBI" id="CHEBI:16526"/>
        <dbReference type="ChEBI" id="CHEBI:17544"/>
        <dbReference type="EC" id="4.2.1.1"/>
    </reaction>
</comment>
<dbReference type="CDD" id="cd03124">
    <property type="entry name" value="alpha_CA_prokaryotic_like"/>
    <property type="match status" value="1"/>
</dbReference>
<dbReference type="InterPro" id="IPR023561">
    <property type="entry name" value="Carbonic_anhydrase_a-class"/>
</dbReference>
<feature type="chain" id="PRO_5044528519" description="Carbonic anhydrase" evidence="6">
    <location>
        <begin position="33"/>
        <end position="278"/>
    </location>
</feature>
<protein>
    <recommendedName>
        <fullName evidence="2 6">Carbonic anhydrase</fullName>
        <ecNumber evidence="2 6">4.2.1.1</ecNumber>
    </recommendedName>
</protein>
<dbReference type="AlphaFoldDB" id="A0ABD3ALN5"/>
<evidence type="ECO:0000256" key="6">
    <source>
        <dbReference type="RuleBase" id="RU367011"/>
    </source>
</evidence>
<accession>A0ABD3ALN5</accession>
<keyword evidence="9" id="KW-1185">Reference proteome</keyword>
<dbReference type="GO" id="GO:0008270">
    <property type="term" value="F:zinc ion binding"/>
    <property type="evidence" value="ECO:0007669"/>
    <property type="project" value="UniProtKB-UniRule"/>
</dbReference>
<evidence type="ECO:0000256" key="5">
    <source>
        <dbReference type="ARBA" id="ARBA00023239"/>
    </source>
</evidence>
<dbReference type="PROSITE" id="PS51144">
    <property type="entry name" value="ALPHA_CA_2"/>
    <property type="match status" value="1"/>
</dbReference>
<dbReference type="EC" id="4.2.1.1" evidence="2 6"/>
<comment type="cofactor">
    <cofactor evidence="1 6">
        <name>Zn(2+)</name>
        <dbReference type="ChEBI" id="CHEBI:29105"/>
    </cofactor>
</comment>
<dbReference type="InterPro" id="IPR041891">
    <property type="entry name" value="Alpha_CA_prokaryot-like"/>
</dbReference>
<name>A0ABD3ALN5_9GENT</name>
<evidence type="ECO:0000256" key="1">
    <source>
        <dbReference type="ARBA" id="ARBA00001947"/>
    </source>
</evidence>
<gene>
    <name evidence="8" type="ORF">ACH5RR_005514</name>
</gene>
<evidence type="ECO:0000256" key="3">
    <source>
        <dbReference type="ARBA" id="ARBA00022723"/>
    </source>
</evidence>
<dbReference type="InterPro" id="IPR001148">
    <property type="entry name" value="CA_dom"/>
</dbReference>
<evidence type="ECO:0000256" key="4">
    <source>
        <dbReference type="ARBA" id="ARBA00022833"/>
    </source>
</evidence>
<dbReference type="PANTHER" id="PTHR18952:SF201">
    <property type="entry name" value="CARBONIC ANHYDRASE"/>
    <property type="match status" value="1"/>
</dbReference>
<sequence length="278" mass="32117">MRKQNPTNFFLDSRILTLVLIVLLFDATSTNAQEVEDEREFDYAEGSKKGPRRWGELKKEWAACSNGGLQSPIDMSNERVQIISKPEKRNYKPTNATVTNRGHDISLQWGGDAGSIFINGSEYPLRQAHWHSPSEHTINGRRYDLELHMVHINTNPNLKNKIAVIGILYKIGKPDEFLSKLMSNISTMIDKKDEQRNLEIVDPREIEIHSKRYYRYMGSLTVPPCTEGVIWTINRKVRTVSRDQVKLLREAVHDYAERNARPLQQHNNREIYLYGPAS</sequence>
<evidence type="ECO:0000259" key="7">
    <source>
        <dbReference type="PROSITE" id="PS51144"/>
    </source>
</evidence>
<keyword evidence="4 6" id="KW-0862">Zinc</keyword>
<keyword evidence="6" id="KW-0732">Signal</keyword>
<dbReference type="InterPro" id="IPR036398">
    <property type="entry name" value="CA_dom_sf"/>
</dbReference>
<dbReference type="Gene3D" id="3.10.200.10">
    <property type="entry name" value="Alpha carbonic anhydrase"/>
    <property type="match status" value="1"/>
</dbReference>
<keyword evidence="3 6" id="KW-0479">Metal-binding</keyword>
<dbReference type="InterPro" id="IPR018338">
    <property type="entry name" value="Carbonic_anhydrase_a-class_CS"/>
</dbReference>
<feature type="domain" description="Alpha-carbonic anhydrase" evidence="7">
    <location>
        <begin position="39"/>
        <end position="275"/>
    </location>
</feature>
<comment type="function">
    <text evidence="6">Reversible hydration of carbon dioxide.</text>
</comment>
<dbReference type="PANTHER" id="PTHR18952">
    <property type="entry name" value="CARBONIC ANHYDRASE"/>
    <property type="match status" value="1"/>
</dbReference>
<evidence type="ECO:0000313" key="8">
    <source>
        <dbReference type="EMBL" id="KAL3531993.1"/>
    </source>
</evidence>
<dbReference type="SUPFAM" id="SSF51069">
    <property type="entry name" value="Carbonic anhydrase"/>
    <property type="match status" value="1"/>
</dbReference>
<reference evidence="8 9" key="1">
    <citation type="submission" date="2024-11" db="EMBL/GenBank/DDBJ databases">
        <title>A near-complete genome assembly of Cinchona calisaya.</title>
        <authorList>
            <person name="Lian D.C."/>
            <person name="Zhao X.W."/>
            <person name="Wei L."/>
        </authorList>
    </citation>
    <scope>NUCLEOTIDE SEQUENCE [LARGE SCALE GENOMIC DNA]</scope>
    <source>
        <tissue evidence="8">Nenye</tissue>
    </source>
</reference>
<keyword evidence="5 6" id="KW-0456">Lyase</keyword>
<dbReference type="Proteomes" id="UP001630127">
    <property type="component" value="Unassembled WGS sequence"/>
</dbReference>
<dbReference type="Pfam" id="PF00194">
    <property type="entry name" value="Carb_anhydrase"/>
    <property type="match status" value="1"/>
</dbReference>
<dbReference type="GO" id="GO:0004089">
    <property type="term" value="F:carbonate dehydratase activity"/>
    <property type="evidence" value="ECO:0007669"/>
    <property type="project" value="UniProtKB-UniRule"/>
</dbReference>
<proteinExistence type="inferred from homology"/>
<evidence type="ECO:0000313" key="9">
    <source>
        <dbReference type="Proteomes" id="UP001630127"/>
    </source>
</evidence>